<dbReference type="STRING" id="1121328.JWYL7_1418"/>
<comment type="caution">
    <text evidence="1">The sequence shown here is derived from an EMBL/GenBank/DDBJ whole genome shotgun (WGS) entry which is preliminary data.</text>
</comment>
<dbReference type="OrthoDB" id="1749954at2"/>
<gene>
    <name evidence="1" type="ORF">JWYL7_1418</name>
    <name evidence="2" type="ORF">SAMN05661008_00103</name>
</gene>
<dbReference type="RefSeq" id="WP_066071043.1">
    <property type="nucleotide sequence ID" value="NZ_FRBG01000001.1"/>
</dbReference>
<reference evidence="1 3" key="1">
    <citation type="submission" date="2016-02" db="EMBL/GenBank/DDBJ databases">
        <title>Draft genome sequence for Clostridium paradoxum JW-YL-7.</title>
        <authorList>
            <person name="Utturkar S.M."/>
            <person name="Lancaster A."/>
            <person name="Poole F.L."/>
            <person name="Adams M.W."/>
            <person name="Brown S.D."/>
        </authorList>
    </citation>
    <scope>NUCLEOTIDE SEQUENCE [LARGE SCALE GENOMIC DNA]</scope>
    <source>
        <strain evidence="1 3">JW-YL-7</strain>
    </source>
</reference>
<evidence type="ECO:0000313" key="2">
    <source>
        <dbReference type="EMBL" id="SHK37072.1"/>
    </source>
</evidence>
<dbReference type="EMBL" id="LSFY01000001">
    <property type="protein sequence ID" value="KXZ40343.1"/>
    <property type="molecule type" value="Genomic_DNA"/>
</dbReference>
<dbReference type="Proteomes" id="UP000323392">
    <property type="component" value="Unassembled WGS sequence"/>
</dbReference>
<evidence type="ECO:0000313" key="1">
    <source>
        <dbReference type="EMBL" id="KXZ40343.1"/>
    </source>
</evidence>
<dbReference type="Proteomes" id="UP000092605">
    <property type="component" value="Unassembled WGS sequence"/>
</dbReference>
<sequence>MGIGKVISLDDTIEKMKLDYLYNGNERYLKFIKRLYSIDYNKWSLYFWELYIVKLFEEEIRERLSYIKDINKIAKEIANDIKVERERIIIFNYVQGAVLGYKSLRLNKEITKICEKILNERKSKKIHISEIMRNKYIRVYNELLAREIREANAQNQIDETLIMYCNDKIYDKLTKYNLNYDLNAVQSEIYFILKKDCLEKYKEGVWDGVISRVVKDIDKKYRIIL</sequence>
<reference evidence="2 4" key="2">
    <citation type="submission" date="2016-11" db="EMBL/GenBank/DDBJ databases">
        <authorList>
            <person name="Varghese N."/>
            <person name="Submissions S."/>
        </authorList>
    </citation>
    <scope>NUCLEOTIDE SEQUENCE [LARGE SCALE GENOMIC DNA]</scope>
    <source>
        <strain evidence="2 4">DSM 7308</strain>
    </source>
</reference>
<organism evidence="1 3">
    <name type="scientific">Alkalithermobacter thermoalcaliphilus JW-YL-7 = DSM 7308</name>
    <dbReference type="NCBI Taxonomy" id="1121328"/>
    <lineage>
        <taxon>Bacteria</taxon>
        <taxon>Bacillati</taxon>
        <taxon>Bacillota</taxon>
        <taxon>Clostridia</taxon>
        <taxon>Peptostreptococcales</taxon>
        <taxon>Tepidibacteraceae</taxon>
        <taxon>Alkalithermobacter</taxon>
    </lineage>
</organism>
<dbReference type="PATRIC" id="fig|1121328.3.peg.1427"/>
<keyword evidence="4" id="KW-1185">Reference proteome</keyword>
<accession>A0A150FRU8</accession>
<name>A0A150FRU8_CLOPD</name>
<protein>
    <submittedName>
        <fullName evidence="1">Uncharacterized protein</fullName>
    </submittedName>
</protein>
<evidence type="ECO:0000313" key="4">
    <source>
        <dbReference type="Proteomes" id="UP000323392"/>
    </source>
</evidence>
<dbReference type="AlphaFoldDB" id="A0A150FRU8"/>
<proteinExistence type="predicted"/>
<dbReference type="EMBL" id="FRBG01000001">
    <property type="protein sequence ID" value="SHK37072.1"/>
    <property type="molecule type" value="Genomic_DNA"/>
</dbReference>
<evidence type="ECO:0000313" key="3">
    <source>
        <dbReference type="Proteomes" id="UP000092605"/>
    </source>
</evidence>